<comment type="caution">
    <text evidence="3">The sequence shown here is derived from an EMBL/GenBank/DDBJ whole genome shotgun (WGS) entry which is preliminary data.</text>
</comment>
<protein>
    <submittedName>
        <fullName evidence="3">Uncharacterized protein</fullName>
    </submittedName>
</protein>
<proteinExistence type="predicted"/>
<dbReference type="AlphaFoldDB" id="A0A1Q9DY14"/>
<keyword evidence="4" id="KW-1185">Reference proteome</keyword>
<feature type="compositionally biased region" description="Polar residues" evidence="2">
    <location>
        <begin position="313"/>
        <end position="322"/>
    </location>
</feature>
<accession>A0A1Q9DY14</accession>
<dbReference type="EMBL" id="LSRX01000340">
    <property type="protein sequence ID" value="OLQ00074.1"/>
    <property type="molecule type" value="Genomic_DNA"/>
</dbReference>
<feature type="region of interest" description="Disordered" evidence="2">
    <location>
        <begin position="225"/>
        <end position="387"/>
    </location>
</feature>
<reference evidence="3 4" key="1">
    <citation type="submission" date="2016-02" db="EMBL/GenBank/DDBJ databases">
        <title>Genome analysis of coral dinoflagellate symbionts highlights evolutionary adaptations to a symbiotic lifestyle.</title>
        <authorList>
            <person name="Aranda M."/>
            <person name="Li Y."/>
            <person name="Liew Y.J."/>
            <person name="Baumgarten S."/>
            <person name="Simakov O."/>
            <person name="Wilson M."/>
            <person name="Piel J."/>
            <person name="Ashoor H."/>
            <person name="Bougouffa S."/>
            <person name="Bajic V.B."/>
            <person name="Ryu T."/>
            <person name="Ravasi T."/>
            <person name="Bayer T."/>
            <person name="Micklem G."/>
            <person name="Kim H."/>
            <person name="Bhak J."/>
            <person name="Lajeunesse T.C."/>
            <person name="Voolstra C.R."/>
        </authorList>
    </citation>
    <scope>NUCLEOTIDE SEQUENCE [LARGE SCALE GENOMIC DNA]</scope>
    <source>
        <strain evidence="3 4">CCMP2467</strain>
    </source>
</reference>
<feature type="compositionally biased region" description="Basic and acidic residues" evidence="2">
    <location>
        <begin position="293"/>
        <end position="312"/>
    </location>
</feature>
<evidence type="ECO:0000313" key="4">
    <source>
        <dbReference type="Proteomes" id="UP000186817"/>
    </source>
</evidence>
<evidence type="ECO:0000313" key="3">
    <source>
        <dbReference type="EMBL" id="OLQ00074.1"/>
    </source>
</evidence>
<evidence type="ECO:0000256" key="2">
    <source>
        <dbReference type="SAM" id="MobiDB-lite"/>
    </source>
</evidence>
<dbReference type="Proteomes" id="UP000186817">
    <property type="component" value="Unassembled WGS sequence"/>
</dbReference>
<dbReference type="OrthoDB" id="434909at2759"/>
<gene>
    <name evidence="3" type="ORF">AK812_SmicGene17290</name>
</gene>
<feature type="compositionally biased region" description="Pro residues" evidence="2">
    <location>
        <begin position="278"/>
        <end position="288"/>
    </location>
</feature>
<feature type="compositionally biased region" description="Basic and acidic residues" evidence="2">
    <location>
        <begin position="348"/>
        <end position="362"/>
    </location>
</feature>
<feature type="coiled-coil region" evidence="1">
    <location>
        <begin position="60"/>
        <end position="87"/>
    </location>
</feature>
<organism evidence="3 4">
    <name type="scientific">Symbiodinium microadriaticum</name>
    <name type="common">Dinoflagellate</name>
    <name type="synonym">Zooxanthella microadriatica</name>
    <dbReference type="NCBI Taxonomy" id="2951"/>
    <lineage>
        <taxon>Eukaryota</taxon>
        <taxon>Sar</taxon>
        <taxon>Alveolata</taxon>
        <taxon>Dinophyceae</taxon>
        <taxon>Suessiales</taxon>
        <taxon>Symbiodiniaceae</taxon>
        <taxon>Symbiodinium</taxon>
    </lineage>
</organism>
<sequence>MVSGGRVCMELRIFGDVQGSAVNNVLRRLGLAIVFLSTFRSALENGTKGEISRMTENSSTESLATQVQQAINVLRKAENRVSKIVKDQREKAARFAAYEKEVIAAHAVEERRHATIQDKLATELLEATKQVEAAKQVLAASVPTLATGPMEVTQESAQASWERMQQRNPSPTPRTALDPDLLEVLRAYKNGQIALSAPAETRTQGPGPVLRGQEMAVEQARIAEEAPPNVGVAPPAYGPASPSAHTQRTAPYTAASPTAHHPAAEPAPPTMPEATDKPAPPRMRPKPPVTEEGQSRLPERSPVKEASKKGTDQKTPAPSTLQAKLDAKRATMRPFGQAVPQVVITEATDTRPPDLPPDHAPRENPIIDDDEDELTQGVPSPGFGNLE</sequence>
<evidence type="ECO:0000256" key="1">
    <source>
        <dbReference type="SAM" id="Coils"/>
    </source>
</evidence>
<keyword evidence="1" id="KW-0175">Coiled coil</keyword>
<name>A0A1Q9DY14_SYMMI</name>
<feature type="compositionally biased region" description="Low complexity" evidence="2">
    <location>
        <begin position="225"/>
        <end position="261"/>
    </location>
</feature>